<protein>
    <recommendedName>
        <fullName evidence="3">F-box domain-containing protein</fullName>
    </recommendedName>
</protein>
<dbReference type="Pfam" id="PF00400">
    <property type="entry name" value="WD40"/>
    <property type="match status" value="1"/>
</dbReference>
<dbReference type="InterPro" id="IPR001680">
    <property type="entry name" value="WD40_rpt"/>
</dbReference>
<proteinExistence type="predicted"/>
<gene>
    <name evidence="4" type="ORF">V6N12_038797</name>
</gene>
<dbReference type="SUPFAM" id="SSF50978">
    <property type="entry name" value="WD40 repeat-like"/>
    <property type="match status" value="1"/>
</dbReference>
<dbReference type="Gene3D" id="2.130.10.10">
    <property type="entry name" value="YVTN repeat-like/Quinoprotein amine dehydrogenase"/>
    <property type="match status" value="1"/>
</dbReference>
<dbReference type="Pfam" id="PF12937">
    <property type="entry name" value="F-box-like"/>
    <property type="match status" value="1"/>
</dbReference>
<dbReference type="InterPro" id="IPR036047">
    <property type="entry name" value="F-box-like_dom_sf"/>
</dbReference>
<dbReference type="PANTHER" id="PTHR44436">
    <property type="entry name" value="F-BOX/WD REPEAT-CONTAINING PROTEIN 2"/>
    <property type="match status" value="1"/>
</dbReference>
<dbReference type="InterPro" id="IPR036322">
    <property type="entry name" value="WD40_repeat_dom_sf"/>
</dbReference>
<keyword evidence="2" id="KW-0677">Repeat</keyword>
<keyword evidence="1" id="KW-0853">WD repeat</keyword>
<reference evidence="4 5" key="1">
    <citation type="journal article" date="2024" name="G3 (Bethesda)">
        <title>Genome assembly of Hibiscus sabdariffa L. provides insights into metabolisms of medicinal natural products.</title>
        <authorList>
            <person name="Kim T."/>
        </authorList>
    </citation>
    <scope>NUCLEOTIDE SEQUENCE [LARGE SCALE GENOMIC DNA]</scope>
    <source>
        <strain evidence="4">TK-2024</strain>
        <tissue evidence="4">Old leaves</tissue>
    </source>
</reference>
<dbReference type="EMBL" id="JBBPBM010000058">
    <property type="protein sequence ID" value="KAK8516559.1"/>
    <property type="molecule type" value="Genomic_DNA"/>
</dbReference>
<feature type="domain" description="F-box" evidence="3">
    <location>
        <begin position="21"/>
        <end position="67"/>
    </location>
</feature>
<evidence type="ECO:0000259" key="3">
    <source>
        <dbReference type="PROSITE" id="PS50181"/>
    </source>
</evidence>
<dbReference type="PANTHER" id="PTHR44436:SF1">
    <property type="entry name" value="F-BOX_WD REPEAT-CONTAINING PROTEIN 2"/>
    <property type="match status" value="1"/>
</dbReference>
<dbReference type="PROSITE" id="PS50181">
    <property type="entry name" value="FBOX"/>
    <property type="match status" value="1"/>
</dbReference>
<comment type="caution">
    <text evidence="4">The sequence shown here is derived from an EMBL/GenBank/DDBJ whole genome shotgun (WGS) entry which is preliminary data.</text>
</comment>
<evidence type="ECO:0000313" key="4">
    <source>
        <dbReference type="EMBL" id="KAK8516559.1"/>
    </source>
</evidence>
<dbReference type="InterPro" id="IPR015943">
    <property type="entry name" value="WD40/YVTN_repeat-like_dom_sf"/>
</dbReference>
<keyword evidence="5" id="KW-1185">Reference proteome</keyword>
<dbReference type="SMART" id="SM00256">
    <property type="entry name" value="FBOX"/>
    <property type="match status" value="1"/>
</dbReference>
<dbReference type="Gene3D" id="1.20.1280.50">
    <property type="match status" value="1"/>
</dbReference>
<evidence type="ECO:0000256" key="1">
    <source>
        <dbReference type="ARBA" id="ARBA00022574"/>
    </source>
</evidence>
<dbReference type="SUPFAM" id="SSF81383">
    <property type="entry name" value="F-box domain"/>
    <property type="match status" value="1"/>
</dbReference>
<dbReference type="Proteomes" id="UP001472677">
    <property type="component" value="Unassembled WGS sequence"/>
</dbReference>
<accession>A0ABR2CAW2</accession>
<name>A0ABR2CAW2_9ROSI</name>
<organism evidence="4 5">
    <name type="scientific">Hibiscus sabdariffa</name>
    <name type="common">roselle</name>
    <dbReference type="NCBI Taxonomy" id="183260"/>
    <lineage>
        <taxon>Eukaryota</taxon>
        <taxon>Viridiplantae</taxon>
        <taxon>Streptophyta</taxon>
        <taxon>Embryophyta</taxon>
        <taxon>Tracheophyta</taxon>
        <taxon>Spermatophyta</taxon>
        <taxon>Magnoliopsida</taxon>
        <taxon>eudicotyledons</taxon>
        <taxon>Gunneridae</taxon>
        <taxon>Pentapetalae</taxon>
        <taxon>rosids</taxon>
        <taxon>malvids</taxon>
        <taxon>Malvales</taxon>
        <taxon>Malvaceae</taxon>
        <taxon>Malvoideae</taxon>
        <taxon>Hibiscus</taxon>
    </lineage>
</organism>
<sequence length="635" mass="71475">MEHRPSGGSTAMRKRSGVRGGTRTTWLEHDILCIIFSFLDVFDLVRCSAVCKSWNAVINKSELLQALYFKLRRDSGESSSSGQRKSWELGLQEIAMKHHSLCLQRGRVDIHQWKAHSVGVDQCRMKMGLLLTGVGDKVMRLWSLDSYKCQEEYHVPDTATLVDFDFDESKIVGLLGTRVGIWGRNGKRSIFPSREGTFPKGLCLRYIDPEAVIGCQDGTARVFDMYSRTCSRIIKMHSGPVTCLALSDDQLIVSGSSLGSISISNLSSDQRVATLRSTDSAGIRTLCFNPSSHLVFAGTTVGYTYCWDLRTMKSLWGTRVSSNVVYSLNHLQSDKSTLVVGGIDGVLRVLNQNTGKVLSRCVISDERPIISSRDMHAFTEKKKGLKLLEETEVDRIPRTCRPPITCLAIGMKKVITAHNSNIKIVFVLTMQLLYYLMDIPTMCGVSTTLVGSMSVVMWLTTSPRPKSTGASMNGPANGKSRLCFPFELTGTESTGYTRFSSFKKLEIVPYERLTMRYPTKNTRKEMSDVPQDECFAQHLETKINSLRDPTSIQAITDGKRNEADSNAIRGWLLEAYKKDLNRQRHVPHNEVNHDPRPFQQSLLPNKCESDAQKRCNFNLWQEILKNPFLFLFRMV</sequence>
<dbReference type="InterPro" id="IPR042627">
    <property type="entry name" value="FBXW2"/>
</dbReference>
<evidence type="ECO:0000256" key="2">
    <source>
        <dbReference type="ARBA" id="ARBA00022737"/>
    </source>
</evidence>
<dbReference type="SMART" id="SM00320">
    <property type="entry name" value="WD40"/>
    <property type="match status" value="4"/>
</dbReference>
<evidence type="ECO:0000313" key="5">
    <source>
        <dbReference type="Proteomes" id="UP001472677"/>
    </source>
</evidence>
<dbReference type="InterPro" id="IPR001810">
    <property type="entry name" value="F-box_dom"/>
</dbReference>